<gene>
    <name evidence="1" type="ORF">Fmac_023293</name>
</gene>
<dbReference type="Proteomes" id="UP001603857">
    <property type="component" value="Unassembled WGS sequence"/>
</dbReference>
<organism evidence="1 2">
    <name type="scientific">Flemingia macrophylla</name>
    <dbReference type="NCBI Taxonomy" id="520843"/>
    <lineage>
        <taxon>Eukaryota</taxon>
        <taxon>Viridiplantae</taxon>
        <taxon>Streptophyta</taxon>
        <taxon>Embryophyta</taxon>
        <taxon>Tracheophyta</taxon>
        <taxon>Spermatophyta</taxon>
        <taxon>Magnoliopsida</taxon>
        <taxon>eudicotyledons</taxon>
        <taxon>Gunneridae</taxon>
        <taxon>Pentapetalae</taxon>
        <taxon>rosids</taxon>
        <taxon>fabids</taxon>
        <taxon>Fabales</taxon>
        <taxon>Fabaceae</taxon>
        <taxon>Papilionoideae</taxon>
        <taxon>50 kb inversion clade</taxon>
        <taxon>NPAAA clade</taxon>
        <taxon>indigoferoid/millettioid clade</taxon>
        <taxon>Phaseoleae</taxon>
        <taxon>Flemingia</taxon>
    </lineage>
</organism>
<evidence type="ECO:0000313" key="1">
    <source>
        <dbReference type="EMBL" id="KAL2324235.1"/>
    </source>
</evidence>
<comment type="caution">
    <text evidence="1">The sequence shown here is derived from an EMBL/GenBank/DDBJ whole genome shotgun (WGS) entry which is preliminary data.</text>
</comment>
<dbReference type="AlphaFoldDB" id="A0ABD1LL47"/>
<reference evidence="1 2" key="1">
    <citation type="submission" date="2024-08" db="EMBL/GenBank/DDBJ databases">
        <title>Insights into the chromosomal genome structure of Flemingia macrophylla.</title>
        <authorList>
            <person name="Ding Y."/>
            <person name="Zhao Y."/>
            <person name="Bi W."/>
            <person name="Wu M."/>
            <person name="Zhao G."/>
            <person name="Gong Y."/>
            <person name="Li W."/>
            <person name="Zhang P."/>
        </authorList>
    </citation>
    <scope>NUCLEOTIDE SEQUENCE [LARGE SCALE GENOMIC DNA]</scope>
    <source>
        <strain evidence="1">DYQJB</strain>
        <tissue evidence="1">Leaf</tissue>
    </source>
</reference>
<proteinExistence type="predicted"/>
<accession>A0ABD1LL47</accession>
<name>A0ABD1LL47_9FABA</name>
<protein>
    <submittedName>
        <fullName evidence="1">Uncharacterized protein</fullName>
    </submittedName>
</protein>
<dbReference type="EMBL" id="JBGMDY010000008">
    <property type="protein sequence ID" value="KAL2324235.1"/>
    <property type="molecule type" value="Genomic_DNA"/>
</dbReference>
<keyword evidence="2" id="KW-1185">Reference proteome</keyword>
<sequence length="49" mass="5467">MSQMEKIFFLLLLVYRESNRFRISEANTGVSDACLAIGSGMGLVRLTLD</sequence>
<evidence type="ECO:0000313" key="2">
    <source>
        <dbReference type="Proteomes" id="UP001603857"/>
    </source>
</evidence>